<dbReference type="Gene3D" id="3.40.1350.10">
    <property type="match status" value="1"/>
</dbReference>
<accession>A0A158BWL2</accession>
<organism evidence="2 3">
    <name type="scientific">Caballeronia catudaia</name>
    <dbReference type="NCBI Taxonomy" id="1777136"/>
    <lineage>
        <taxon>Bacteria</taxon>
        <taxon>Pseudomonadati</taxon>
        <taxon>Pseudomonadota</taxon>
        <taxon>Betaproteobacteria</taxon>
        <taxon>Burkholderiales</taxon>
        <taxon>Burkholderiaceae</taxon>
        <taxon>Caballeronia</taxon>
    </lineage>
</organism>
<dbReference type="SUPFAM" id="SSF52980">
    <property type="entry name" value="Restriction endonuclease-like"/>
    <property type="match status" value="1"/>
</dbReference>
<proteinExistence type="predicted"/>
<evidence type="ECO:0000259" key="1">
    <source>
        <dbReference type="Pfam" id="PF08722"/>
    </source>
</evidence>
<feature type="domain" description="TnsA endonuclease N-terminal" evidence="1">
    <location>
        <begin position="102"/>
        <end position="194"/>
    </location>
</feature>
<sequence length="293" mass="33965">MEPHRVALAKLARLLFERRGRRPEVTMPRFRYAMTPAKEKRFMRELRGQGEGADYRPWLTVADVPSRGRSHRLSCEKTGYRTMHFLSDHEYAAFLEAWWDEFVKDIREQYPIDLKSTLTIAGKLNVKHPTDPRTGVLLIQTTDLLLTMRAFRSNPCHAAWAVKNRQQLADERTLEKLEIERRYWENRGVPWTLVVNDGLNSVRALNLDWLFNFELTLRGNTRVSNTCVKRVLAASRQKGAEPACLICRHLDRSSRTEVGAHLTAFRFLLFARILKGSFESDTFANQPLSSFTS</sequence>
<name>A0A158BWL2_9BURK</name>
<reference evidence="2" key="1">
    <citation type="submission" date="2016-01" db="EMBL/GenBank/DDBJ databases">
        <authorList>
            <person name="Peeters C."/>
        </authorList>
    </citation>
    <scope>NUCLEOTIDE SEQUENCE [LARGE SCALE GENOMIC DNA]</scope>
    <source>
        <strain evidence="2">LMG 29318</strain>
    </source>
</reference>
<keyword evidence="3" id="KW-1185">Reference proteome</keyword>
<dbReference type="CDD" id="cd22362">
    <property type="entry name" value="TnsA_endonuclease-like"/>
    <property type="match status" value="1"/>
</dbReference>
<dbReference type="InterPro" id="IPR011856">
    <property type="entry name" value="tRNA_endonuc-like_dom_sf"/>
</dbReference>
<dbReference type="InterPro" id="IPR014833">
    <property type="entry name" value="TnsA_N"/>
</dbReference>
<dbReference type="EMBL" id="FCOF02000019">
    <property type="protein sequence ID" value="SAK74391.1"/>
    <property type="molecule type" value="Genomic_DNA"/>
</dbReference>
<dbReference type="InterPro" id="IPR011335">
    <property type="entry name" value="Restrct_endonuc-II-like"/>
</dbReference>
<evidence type="ECO:0000313" key="3">
    <source>
        <dbReference type="Proteomes" id="UP000054870"/>
    </source>
</evidence>
<dbReference type="RefSeq" id="WP_087086709.1">
    <property type="nucleotide sequence ID" value="NZ_FCOF02000019.1"/>
</dbReference>
<protein>
    <submittedName>
        <fullName evidence="2">Transposon Tn7 transposition protein TnsA</fullName>
    </submittedName>
</protein>
<dbReference type="GO" id="GO:0003676">
    <property type="term" value="F:nucleic acid binding"/>
    <property type="evidence" value="ECO:0007669"/>
    <property type="project" value="InterPro"/>
</dbReference>
<dbReference type="OrthoDB" id="5291587at2"/>
<dbReference type="Proteomes" id="UP000054870">
    <property type="component" value="Unassembled WGS sequence"/>
</dbReference>
<dbReference type="AlphaFoldDB" id="A0A158BWL2"/>
<evidence type="ECO:0000313" key="2">
    <source>
        <dbReference type="EMBL" id="SAK74391.1"/>
    </source>
</evidence>
<dbReference type="Pfam" id="PF08722">
    <property type="entry name" value="Tn7_TnsA-like_N"/>
    <property type="match status" value="1"/>
</dbReference>
<comment type="caution">
    <text evidence="2">The sequence shown here is derived from an EMBL/GenBank/DDBJ whole genome shotgun (WGS) entry which is preliminary data.</text>
</comment>
<gene>
    <name evidence="2" type="primary">tnsA</name>
    <name evidence="2" type="ORF">AWB75_04140</name>
</gene>